<reference evidence="6" key="1">
    <citation type="journal article" date="2019" name="Int. J. Syst. Evol. Microbiol.">
        <title>The Global Catalogue of Microorganisms (GCM) 10K type strain sequencing project: providing services to taxonomists for standard genome sequencing and annotation.</title>
        <authorList>
            <consortium name="The Broad Institute Genomics Platform"/>
            <consortium name="The Broad Institute Genome Sequencing Center for Infectious Disease"/>
            <person name="Wu L."/>
            <person name="Ma J."/>
        </authorList>
    </citation>
    <scope>NUCLEOTIDE SEQUENCE [LARGE SCALE GENOMIC DNA]</scope>
    <source>
        <strain evidence="6">CCUG 54520</strain>
    </source>
</reference>
<accession>A0ABV9FMC9</accession>
<keyword evidence="3 4" id="KW-0418">Kinase</keyword>
<evidence type="ECO:0000313" key="5">
    <source>
        <dbReference type="EMBL" id="MFC4602198.1"/>
    </source>
</evidence>
<comment type="similarity">
    <text evidence="1 4">Belongs to the glycerate kinase type-1 family.</text>
</comment>
<keyword evidence="2 4" id="KW-0808">Transferase</keyword>
<dbReference type="InterPro" id="IPR004381">
    <property type="entry name" value="Glycerate_kinase"/>
</dbReference>
<dbReference type="PANTHER" id="PTHR21599:SF0">
    <property type="entry name" value="GLYCERATE KINASE"/>
    <property type="match status" value="1"/>
</dbReference>
<protein>
    <submittedName>
        <fullName evidence="5">Glycerate kinase</fullName>
        <ecNumber evidence="5">2.7.1.31</ecNumber>
    </submittedName>
</protein>
<dbReference type="Proteomes" id="UP001595914">
    <property type="component" value="Unassembled WGS sequence"/>
</dbReference>
<dbReference type="Gene3D" id="3.40.50.10350">
    <property type="entry name" value="Glycerate kinase, domain 1"/>
    <property type="match status" value="1"/>
</dbReference>
<evidence type="ECO:0000256" key="1">
    <source>
        <dbReference type="ARBA" id="ARBA00006284"/>
    </source>
</evidence>
<keyword evidence="6" id="KW-1185">Reference proteome</keyword>
<dbReference type="InterPro" id="IPR018193">
    <property type="entry name" value="Glyc_kinase_flavodox-like_fold"/>
</dbReference>
<dbReference type="PIRSF" id="PIRSF006078">
    <property type="entry name" value="GlxK"/>
    <property type="match status" value="1"/>
</dbReference>
<dbReference type="GO" id="GO:0008887">
    <property type="term" value="F:glycerate kinase activity"/>
    <property type="evidence" value="ECO:0007669"/>
    <property type="project" value="UniProtKB-EC"/>
</dbReference>
<dbReference type="SUPFAM" id="SSF110738">
    <property type="entry name" value="Glycerate kinase I"/>
    <property type="match status" value="1"/>
</dbReference>
<dbReference type="RefSeq" id="WP_378413166.1">
    <property type="nucleotide sequence ID" value="NZ_JBHSFO010000001.1"/>
</dbReference>
<dbReference type="EMBL" id="JBHSFO010000001">
    <property type="protein sequence ID" value="MFC4602198.1"/>
    <property type="molecule type" value="Genomic_DNA"/>
</dbReference>
<evidence type="ECO:0000313" key="6">
    <source>
        <dbReference type="Proteomes" id="UP001595914"/>
    </source>
</evidence>
<evidence type="ECO:0000256" key="2">
    <source>
        <dbReference type="ARBA" id="ARBA00022679"/>
    </source>
</evidence>
<dbReference type="InterPro" id="IPR036129">
    <property type="entry name" value="Glycerate_kinase_sf"/>
</dbReference>
<dbReference type="InterPro" id="IPR018197">
    <property type="entry name" value="Glycerate_kinase_RE-like"/>
</dbReference>
<gene>
    <name evidence="5" type="ORF">ACFO6S_00655</name>
</gene>
<dbReference type="Pfam" id="PF02595">
    <property type="entry name" value="Gly_kinase"/>
    <property type="match status" value="2"/>
</dbReference>
<dbReference type="PANTHER" id="PTHR21599">
    <property type="entry name" value="GLYCERATE KINASE"/>
    <property type="match status" value="1"/>
</dbReference>
<comment type="caution">
    <text evidence="5">The sequence shown here is derived from an EMBL/GenBank/DDBJ whole genome shotgun (WGS) entry which is preliminary data.</text>
</comment>
<organism evidence="5 6">
    <name type="scientific">Rhodococcus kronopolitis</name>
    <dbReference type="NCBI Taxonomy" id="1460226"/>
    <lineage>
        <taxon>Bacteria</taxon>
        <taxon>Bacillati</taxon>
        <taxon>Actinomycetota</taxon>
        <taxon>Actinomycetes</taxon>
        <taxon>Mycobacteriales</taxon>
        <taxon>Nocardiaceae</taxon>
        <taxon>Rhodococcus</taxon>
    </lineage>
</organism>
<evidence type="ECO:0000256" key="4">
    <source>
        <dbReference type="PIRNR" id="PIRNR006078"/>
    </source>
</evidence>
<evidence type="ECO:0000256" key="3">
    <source>
        <dbReference type="ARBA" id="ARBA00022777"/>
    </source>
</evidence>
<proteinExistence type="inferred from homology"/>
<sequence>MRVLIAPDSFGGTLTATAAATAMASGWARARPDDELVLAPQSDGGPGFVDVLATRIGERHDEVVDGPLGGPVRAQWLRVGETAYIESAQACGLHLLPGPPDPETAVAAGSGGVGQLIRAAVAAGVTTVVVGLGGSCCTDGGRGLLERLGDGSGADAVRSAADRLAGVRLVAATDVENPLLGPVGAAAVFGPQKGADPATVGLLERRNAAWSAVLADAAGRSVADAAGAGAAGGIGAALLALGASRRSGAAVVATGTGQDELLAAADLVLTGEGRFDEQSLRGKLVVELARAARRHGVPAVVVAGQVRLDRETWAAAGLARVYSVAEYAGSVELAMSDADRQLRLLVAVVAGDAGKEYPTTRYR</sequence>
<dbReference type="EC" id="2.7.1.31" evidence="5"/>
<name>A0ABV9FMC9_9NOCA</name>
<dbReference type="Gene3D" id="3.90.1510.10">
    <property type="entry name" value="Glycerate kinase, domain 2"/>
    <property type="match status" value="1"/>
</dbReference>